<feature type="coiled-coil region" evidence="1">
    <location>
        <begin position="80"/>
        <end position="107"/>
    </location>
</feature>
<keyword evidence="1" id="KW-0175">Coiled coil</keyword>
<accession>W2KGB6</accession>
<gene>
    <name evidence="2" type="ORF">L917_15958</name>
</gene>
<dbReference type="EMBL" id="KI681877">
    <property type="protein sequence ID" value="ETL84183.1"/>
    <property type="molecule type" value="Genomic_DNA"/>
</dbReference>
<protein>
    <submittedName>
        <fullName evidence="2">Uncharacterized protein</fullName>
    </submittedName>
</protein>
<sequence>TNMATTASPTTTSSQLIDDATFELEDLYKTNVPVDVDVADMVSLMPFHNTTNSKSKRKDLLQDEGLTKDRVYRGRKKDMLESLRLLDKELTKALVDLRQQKESEKSEFLSSRTPLYFIWEAHARQQKEYRLQAEADQRQLYAAVRLQSSYIHNLHDILQKRRADQEELSKKRRLIPKESALVCASIKELEENYTRTEEVFRTSGLSALPDTEVTVRSVHTRDCDGEVEYYQQLSRLVQPFSLRETGHTMWELGEMQYSNKLNYQRSYDVEDPENTIALSFVELKKLKCGASVPLVQRCIVRRFVDEECIIHTWKFITEGADICKGMQVEETGWCRLIPSANAAEPGTQIELCIRRVPMHLKSAQYRELEIGEFHDALQEVSDGTLNDVMTKLESLLLDDVLAGIA</sequence>
<organism evidence="2">
    <name type="scientific">Phytophthora nicotianae</name>
    <name type="common">Potato buckeye rot agent</name>
    <name type="synonym">Phytophthora parasitica</name>
    <dbReference type="NCBI Taxonomy" id="4792"/>
    <lineage>
        <taxon>Eukaryota</taxon>
        <taxon>Sar</taxon>
        <taxon>Stramenopiles</taxon>
        <taxon>Oomycota</taxon>
        <taxon>Peronosporomycetes</taxon>
        <taxon>Peronosporales</taxon>
        <taxon>Peronosporaceae</taxon>
        <taxon>Phytophthora</taxon>
    </lineage>
</organism>
<dbReference type="VEuPathDB" id="FungiDB:PPTG_15506"/>
<dbReference type="AlphaFoldDB" id="W2KGB6"/>
<evidence type="ECO:0000313" key="2">
    <source>
        <dbReference type="EMBL" id="ETL84183.1"/>
    </source>
</evidence>
<proteinExistence type="predicted"/>
<feature type="non-terminal residue" evidence="2">
    <location>
        <position position="1"/>
    </location>
</feature>
<reference evidence="2" key="1">
    <citation type="submission" date="2013-11" db="EMBL/GenBank/DDBJ databases">
        <title>The Genome Sequence of Phytophthora parasitica CHvinca01.</title>
        <authorList>
            <consortium name="The Broad Institute Genomics Platform"/>
            <person name="Russ C."/>
            <person name="Tyler B."/>
            <person name="Panabieres F."/>
            <person name="Shan W."/>
            <person name="Tripathy S."/>
            <person name="Grunwald N."/>
            <person name="Machado M."/>
            <person name="Johnson C.S."/>
            <person name="Arredondo F."/>
            <person name="Hong C."/>
            <person name="Coffey M."/>
            <person name="Young S.K."/>
            <person name="Zeng Q."/>
            <person name="Gargeya S."/>
            <person name="Fitzgerald M."/>
            <person name="Abouelleil A."/>
            <person name="Alvarado L."/>
            <person name="Chapman S.B."/>
            <person name="Gainer-Dewar J."/>
            <person name="Goldberg J."/>
            <person name="Griggs A."/>
            <person name="Gujja S."/>
            <person name="Hansen M."/>
            <person name="Howarth C."/>
            <person name="Imamovic A."/>
            <person name="Ireland A."/>
            <person name="Larimer J."/>
            <person name="McCowan C."/>
            <person name="Murphy C."/>
            <person name="Pearson M."/>
            <person name="Poon T.W."/>
            <person name="Priest M."/>
            <person name="Roberts A."/>
            <person name="Saif S."/>
            <person name="Shea T."/>
            <person name="Sykes S."/>
            <person name="Wortman J."/>
            <person name="Nusbaum C."/>
            <person name="Birren B."/>
        </authorList>
    </citation>
    <scope>NUCLEOTIDE SEQUENCE [LARGE SCALE GENOMIC DNA]</scope>
    <source>
        <strain evidence="2">CHvinca01</strain>
    </source>
</reference>
<evidence type="ECO:0000256" key="1">
    <source>
        <dbReference type="SAM" id="Coils"/>
    </source>
</evidence>
<dbReference type="OrthoDB" id="129655at2759"/>
<dbReference type="Proteomes" id="UP000054423">
    <property type="component" value="Unassembled WGS sequence"/>
</dbReference>
<name>W2KGB6_PHYNI</name>